<dbReference type="GO" id="GO:0005737">
    <property type="term" value="C:cytoplasm"/>
    <property type="evidence" value="ECO:0007669"/>
    <property type="project" value="UniProtKB-SubCell"/>
</dbReference>
<feature type="short sequence motif" description="'HIGH' region" evidence="10">
    <location>
        <begin position="48"/>
        <end position="58"/>
    </location>
</feature>
<comment type="catalytic activity">
    <reaction evidence="9 10">
        <text>tRNA(Ile) + L-isoleucine + ATP = L-isoleucyl-tRNA(Ile) + AMP + diphosphate</text>
        <dbReference type="Rhea" id="RHEA:11060"/>
        <dbReference type="Rhea" id="RHEA-COMP:9666"/>
        <dbReference type="Rhea" id="RHEA-COMP:9695"/>
        <dbReference type="ChEBI" id="CHEBI:30616"/>
        <dbReference type="ChEBI" id="CHEBI:33019"/>
        <dbReference type="ChEBI" id="CHEBI:58045"/>
        <dbReference type="ChEBI" id="CHEBI:78442"/>
        <dbReference type="ChEBI" id="CHEBI:78528"/>
        <dbReference type="ChEBI" id="CHEBI:456215"/>
        <dbReference type="EC" id="6.1.1.5"/>
    </reaction>
</comment>
<dbReference type="InterPro" id="IPR009080">
    <property type="entry name" value="tRNAsynth_Ia_anticodon-bd"/>
</dbReference>
<dbReference type="Pfam" id="PF00133">
    <property type="entry name" value="tRNA-synt_1"/>
    <property type="match status" value="1"/>
</dbReference>
<dbReference type="EMBL" id="CP131059">
    <property type="protein sequence ID" value="WNY23069.1"/>
    <property type="molecule type" value="Genomic_DNA"/>
</dbReference>
<comment type="cofactor">
    <cofactor evidence="10">
        <name>Zn(2+)</name>
        <dbReference type="ChEBI" id="CHEBI:29105"/>
    </cofactor>
</comment>
<evidence type="ECO:0000259" key="12">
    <source>
        <dbReference type="Pfam" id="PF08264"/>
    </source>
</evidence>
<dbReference type="PANTHER" id="PTHR42780:SF1">
    <property type="entry name" value="ISOLEUCINE--TRNA LIGASE, CYTOPLASMIC"/>
    <property type="match status" value="1"/>
</dbReference>
<accession>A0AA96UYR5</accession>
<dbReference type="NCBIfam" id="TIGR00392">
    <property type="entry name" value="ileS"/>
    <property type="match status" value="1"/>
</dbReference>
<dbReference type="GeneID" id="85194836"/>
<dbReference type="InterPro" id="IPR023586">
    <property type="entry name" value="Ile-tRNA-ligase_type2"/>
</dbReference>
<keyword evidence="14" id="KW-1185">Reference proteome</keyword>
<feature type="domain" description="Methionyl/Valyl/Leucyl/Isoleucyl-tRNA synthetase anticodon-binding" evidence="12">
    <location>
        <begin position="685"/>
        <end position="836"/>
    </location>
</feature>
<dbReference type="GO" id="GO:0008270">
    <property type="term" value="F:zinc ion binding"/>
    <property type="evidence" value="ECO:0007669"/>
    <property type="project" value="UniProtKB-UniRule"/>
</dbReference>
<name>A0AA96UYR5_9EURY</name>
<dbReference type="Gene3D" id="3.40.50.620">
    <property type="entry name" value="HUPs"/>
    <property type="match status" value="2"/>
</dbReference>
<keyword evidence="2 10" id="KW-0436">Ligase</keyword>
<dbReference type="SUPFAM" id="SSF47323">
    <property type="entry name" value="Anticodon-binding domain of a subclass of class I aminoacyl-tRNA synthetases"/>
    <property type="match status" value="1"/>
</dbReference>
<dbReference type="Gene3D" id="3.30.720.200">
    <property type="match status" value="1"/>
</dbReference>
<evidence type="ECO:0000256" key="7">
    <source>
        <dbReference type="ARBA" id="ARBA00022917"/>
    </source>
</evidence>
<comment type="function">
    <text evidence="10">Catalyzes the attachment of isoleucine to tRNA(Ile). As IleRS can inadvertently accommodate and process structurally similar amino acids such as valine, to avoid such errors it has two additional distinct tRNA(Ile)-dependent editing activities. One activity is designated as 'pretransfer' editing and involves the hydrolysis of activated Val-AMP. The other activity is designated 'posttransfer' editing and involves deacylation of mischarged Val-tRNA(Ile).</text>
</comment>
<evidence type="ECO:0000313" key="14">
    <source>
        <dbReference type="Proteomes" id="UP001302978"/>
    </source>
</evidence>
<keyword evidence="1 10" id="KW-0963">Cytoplasm</keyword>
<dbReference type="InterPro" id="IPR013155">
    <property type="entry name" value="M/V/L/I-tRNA-synth_anticd-bd"/>
</dbReference>
<dbReference type="PRINTS" id="PR00984">
    <property type="entry name" value="TRNASYNTHILE"/>
</dbReference>
<evidence type="ECO:0000256" key="3">
    <source>
        <dbReference type="ARBA" id="ARBA00022723"/>
    </source>
</evidence>
<sequence length="1060" mass="119885">MLQEIPEKYETKAVEEQVNRFWNENDAYRKTREGRKSGKKFFFVDGPPYTTGHIHMGTAWNKVIKDSILRYRSMNGDAVTDTPGWDMHGLPIEVKVEEKLGFKSKKDIETFGVGNFIQECKSFAIEKKGDMTDQFKALGIWMDWDNPYMTLKDEYIEAAWWVIQKAHEKGLLEEGKRVVNWCPRCETAIADSEVEYMDRDDDSIYVKFPVKGEQDFYIVIWTTTPWTIPSNVAAAVHPDAEYAIVKATREDGKVEKLLIGKESVPLIMKRGKYTSHEILETKKGSDLQGLEYTAPLAAEVPAQAEMAHAIYPADYVSLDNTGIVHIAPGHGLDDFYVGTKFGLPIFCPVGPNGAYTKEAGKYAGINIRDANDIIIEDLKSKDLLLSQGKITHRYGHCWRCKTAIIYRATEQWFLDVGQIKGEMLDAIDNEIEWTPEWAGSARFRDWVADARDWCISRQRYWGIPVPIWTCPDCHERAVFGTKQELISKAQLAGDIELHRPYVDEVVLDCSCGGKMVRSKDVFDVWFDSAVASFATLGFPGRTDKFEEMWPADFITEGHDQTRGWFYSQLGASIAAFDKTPYKSVLMHGFTMDKDGKKMSKSLGNIVTPDEVIEKYGADVLRAYSLSSSAPWDDLKFVWDDVATVNRTVNILWNVYKFPLPYMILDNFNPLEHPAESLIDSMREEDKWILSRLQSTVLEVTEAMDEKMLHKALRGLFNFILEDLSRWYIQLIRPRTWTEANDPDKLAVYATLYETYVTLAKLTAPFMPYLSETMYQNLVRNADENAPLSVHMNDWPVVKEVFVNAELEEHMKIVRNVVEASSNARQKAGRKLRWPISRIVVVPTDDSIAAALAHLRDVLLEQTNSKDVEVLAVGEAWKDLDVQMMPNQSVLGPAFKQDAKKVADALTEAGAKSLKDAFDRVEEMDLSLADGSVVTVTPDMVIFEELIPEGIAGSESDCGMVYVDAKLTKELEAEGYSREVIRRIQDMRKELNLAVDDQITAAVQIKDAHVSDLIKETTETISTEVRAGNFALNPETVTGDLVKDWDIEGIGMTIGIAGKKA</sequence>
<dbReference type="GO" id="GO:0004822">
    <property type="term" value="F:isoleucine-tRNA ligase activity"/>
    <property type="evidence" value="ECO:0007669"/>
    <property type="project" value="UniProtKB-UniRule"/>
</dbReference>
<evidence type="ECO:0000256" key="8">
    <source>
        <dbReference type="ARBA" id="ARBA00023146"/>
    </source>
</evidence>
<dbReference type="Gene3D" id="3.90.740.10">
    <property type="entry name" value="Valyl/Leucyl/Isoleucyl-tRNA synthetase, editing domain"/>
    <property type="match status" value="1"/>
</dbReference>
<dbReference type="Gene3D" id="1.10.730.10">
    <property type="entry name" value="Isoleucyl-tRNA Synthetase, Domain 1"/>
    <property type="match status" value="1"/>
</dbReference>
<evidence type="ECO:0000256" key="6">
    <source>
        <dbReference type="ARBA" id="ARBA00022840"/>
    </source>
</evidence>
<keyword evidence="6 10" id="KW-0067">ATP-binding</keyword>
<dbReference type="HAMAP" id="MF_02003">
    <property type="entry name" value="Ile_tRNA_synth_type2"/>
    <property type="match status" value="1"/>
</dbReference>
<evidence type="ECO:0000259" key="11">
    <source>
        <dbReference type="Pfam" id="PF00133"/>
    </source>
</evidence>
<feature type="domain" description="Aminoacyl-tRNA synthetase class Ia" evidence="11">
    <location>
        <begin position="19"/>
        <end position="633"/>
    </location>
</feature>
<evidence type="ECO:0000313" key="13">
    <source>
        <dbReference type="EMBL" id="WNY23069.1"/>
    </source>
</evidence>
<dbReference type="Proteomes" id="UP001302978">
    <property type="component" value="Chromosome"/>
</dbReference>
<keyword evidence="4 10" id="KW-0547">Nucleotide-binding</keyword>
<keyword evidence="5 10" id="KW-0862">Zinc</keyword>
<organism evidence="13 14">
    <name type="scientific">Methanimicrococcus hongohii</name>
    <dbReference type="NCBI Taxonomy" id="3028295"/>
    <lineage>
        <taxon>Archaea</taxon>
        <taxon>Methanobacteriati</taxon>
        <taxon>Methanobacteriota</taxon>
        <taxon>Stenosarchaea group</taxon>
        <taxon>Methanomicrobia</taxon>
        <taxon>Methanosarcinales</taxon>
        <taxon>Methanosarcinaceae</taxon>
        <taxon>Methanimicrococcus</taxon>
    </lineage>
</organism>
<dbReference type="EC" id="6.1.1.5" evidence="10"/>
<dbReference type="InterPro" id="IPR001412">
    <property type="entry name" value="aa-tRNA-synth_I_CS"/>
</dbReference>
<dbReference type="GO" id="GO:0002161">
    <property type="term" value="F:aminoacyl-tRNA deacylase activity"/>
    <property type="evidence" value="ECO:0007669"/>
    <property type="project" value="InterPro"/>
</dbReference>
<evidence type="ECO:0000256" key="4">
    <source>
        <dbReference type="ARBA" id="ARBA00022741"/>
    </source>
</evidence>
<dbReference type="RefSeq" id="WP_316558062.1">
    <property type="nucleotide sequence ID" value="NZ_CP131059.1"/>
</dbReference>
<keyword evidence="7 10" id="KW-0648">Protein biosynthesis</keyword>
<dbReference type="AlphaFoldDB" id="A0AA96UYR5"/>
<keyword evidence="8 10" id="KW-0030">Aminoacyl-tRNA synthetase</keyword>
<comment type="subcellular location">
    <subcellularLocation>
        <location evidence="10">Cytoplasm</location>
    </subcellularLocation>
</comment>
<feature type="short sequence motif" description="'KMSKS' region" evidence="10">
    <location>
        <begin position="597"/>
        <end position="601"/>
    </location>
</feature>
<dbReference type="CDD" id="cd07961">
    <property type="entry name" value="Anticodon_Ia_Ile_ABEc"/>
    <property type="match status" value="1"/>
</dbReference>
<dbReference type="Pfam" id="PF19302">
    <property type="entry name" value="DUF5915"/>
    <property type="match status" value="1"/>
</dbReference>
<comment type="domain">
    <text evidence="10">IleRS has two distinct active sites: one for aminoacylation and one for editing. The misactivated valine is translocated from the active site to the editing site, which sterically excludes the correctly activated isoleucine. The single editing site contains two valyl binding pockets, one specific for each substrate (Val-AMP or Val-tRNA(Ile)).</text>
</comment>
<proteinExistence type="inferred from homology"/>
<dbReference type="InterPro" id="IPR002300">
    <property type="entry name" value="aa-tRNA-synth_Ia"/>
</dbReference>
<dbReference type="GO" id="GO:0005524">
    <property type="term" value="F:ATP binding"/>
    <property type="evidence" value="ECO:0007669"/>
    <property type="project" value="UniProtKB-UniRule"/>
</dbReference>
<evidence type="ECO:0000256" key="2">
    <source>
        <dbReference type="ARBA" id="ARBA00022598"/>
    </source>
</evidence>
<keyword evidence="3 10" id="KW-0479">Metal-binding</keyword>
<evidence type="ECO:0000256" key="5">
    <source>
        <dbReference type="ARBA" id="ARBA00022833"/>
    </source>
</evidence>
<dbReference type="PANTHER" id="PTHR42780">
    <property type="entry name" value="SOLEUCYL-TRNA SYNTHETASE"/>
    <property type="match status" value="1"/>
</dbReference>
<reference evidence="13 14" key="1">
    <citation type="submission" date="2023-07" db="EMBL/GenBank/DDBJ databases">
        <title>Closed genoem sequence of Methanomicrococcus sp. Hf6.</title>
        <authorList>
            <person name="Poehlein A."/>
            <person name="Protasov E."/>
            <person name="Platt K."/>
            <person name="Reeh H."/>
            <person name="Daniel R."/>
            <person name="Brune A."/>
        </authorList>
    </citation>
    <scope>NUCLEOTIDE SEQUENCE [LARGE SCALE GENOMIC DNA]</scope>
    <source>
        <strain evidence="13 14">Hf6</strain>
    </source>
</reference>
<evidence type="ECO:0000256" key="9">
    <source>
        <dbReference type="ARBA" id="ARBA00048359"/>
    </source>
</evidence>
<dbReference type="FunFam" id="3.40.50.620:FF:000286">
    <property type="entry name" value="Isoleucine--tRNA ligase"/>
    <property type="match status" value="1"/>
</dbReference>
<dbReference type="Pfam" id="PF08264">
    <property type="entry name" value="Anticodon_1"/>
    <property type="match status" value="1"/>
</dbReference>
<dbReference type="PROSITE" id="PS00178">
    <property type="entry name" value="AA_TRNA_LIGASE_I"/>
    <property type="match status" value="1"/>
</dbReference>
<dbReference type="InterPro" id="IPR033709">
    <property type="entry name" value="Anticodon_Ile_ABEc"/>
</dbReference>
<dbReference type="GO" id="GO:0006428">
    <property type="term" value="P:isoleucyl-tRNA aminoacylation"/>
    <property type="evidence" value="ECO:0007669"/>
    <property type="project" value="UniProtKB-UniRule"/>
</dbReference>
<feature type="binding site" evidence="10">
    <location>
        <position position="600"/>
    </location>
    <ligand>
        <name>ATP</name>
        <dbReference type="ChEBI" id="CHEBI:30616"/>
    </ligand>
</feature>
<comment type="similarity">
    <text evidence="10">Belongs to the class-I aminoacyl-tRNA synthetase family. IleS type 2 subfamily.</text>
</comment>
<dbReference type="CDD" id="cd00818">
    <property type="entry name" value="IleRS_core"/>
    <property type="match status" value="1"/>
</dbReference>
<dbReference type="SUPFAM" id="SSF52374">
    <property type="entry name" value="Nucleotidylyl transferase"/>
    <property type="match status" value="1"/>
</dbReference>
<dbReference type="SUPFAM" id="SSF50677">
    <property type="entry name" value="ValRS/IleRS/LeuRS editing domain"/>
    <property type="match status" value="1"/>
</dbReference>
<dbReference type="GO" id="GO:0000049">
    <property type="term" value="F:tRNA binding"/>
    <property type="evidence" value="ECO:0007669"/>
    <property type="project" value="InterPro"/>
</dbReference>
<gene>
    <name evidence="10 13" type="primary">ileS</name>
    <name evidence="13" type="ORF">MmiHf6_03680</name>
</gene>
<dbReference type="InterPro" id="IPR009008">
    <property type="entry name" value="Val/Leu/Ile-tRNA-synth_edit"/>
</dbReference>
<evidence type="ECO:0000256" key="1">
    <source>
        <dbReference type="ARBA" id="ARBA00022490"/>
    </source>
</evidence>
<dbReference type="FunFam" id="1.10.730.10:FF:000033">
    <property type="entry name" value="Valine--tRNA ligase"/>
    <property type="match status" value="1"/>
</dbReference>
<dbReference type="InterPro" id="IPR002301">
    <property type="entry name" value="Ile-tRNA-ligase"/>
</dbReference>
<comment type="subunit">
    <text evidence="10">Monomer.</text>
</comment>
<evidence type="ECO:0000256" key="10">
    <source>
        <dbReference type="HAMAP-Rule" id="MF_02003"/>
    </source>
</evidence>
<dbReference type="KEGG" id="mehf:MmiHf6_03680"/>
<dbReference type="InterPro" id="IPR014729">
    <property type="entry name" value="Rossmann-like_a/b/a_fold"/>
</dbReference>
<protein>
    <recommendedName>
        <fullName evidence="10">Isoleucine--tRNA ligase</fullName>
        <ecNumber evidence="10">6.1.1.5</ecNumber>
    </recommendedName>
    <alternativeName>
        <fullName evidence="10">Isoleucyl-tRNA synthetase</fullName>
        <shortName evidence="10">IleRS</shortName>
    </alternativeName>
</protein>